<evidence type="ECO:0000313" key="1">
    <source>
        <dbReference type="EMBL" id="TGZ56996.1"/>
    </source>
</evidence>
<dbReference type="EMBL" id="QBLH01000247">
    <property type="protein sequence ID" value="TGZ56996.1"/>
    <property type="molecule type" value="Genomic_DNA"/>
</dbReference>
<organism evidence="1 2">
    <name type="scientific">Temnothorax longispinosus</name>
    <dbReference type="NCBI Taxonomy" id="300112"/>
    <lineage>
        <taxon>Eukaryota</taxon>
        <taxon>Metazoa</taxon>
        <taxon>Ecdysozoa</taxon>
        <taxon>Arthropoda</taxon>
        <taxon>Hexapoda</taxon>
        <taxon>Insecta</taxon>
        <taxon>Pterygota</taxon>
        <taxon>Neoptera</taxon>
        <taxon>Endopterygota</taxon>
        <taxon>Hymenoptera</taxon>
        <taxon>Apocrita</taxon>
        <taxon>Aculeata</taxon>
        <taxon>Formicoidea</taxon>
        <taxon>Formicidae</taxon>
        <taxon>Myrmicinae</taxon>
        <taxon>Temnothorax</taxon>
    </lineage>
</organism>
<dbReference type="AlphaFoldDB" id="A0A4S2L450"/>
<accession>A0A4S2L450</accession>
<proteinExistence type="predicted"/>
<gene>
    <name evidence="1" type="ORF">DBV15_12097</name>
</gene>
<reference evidence="1 2" key="1">
    <citation type="journal article" date="2019" name="Philos. Trans. R. Soc. Lond., B, Biol. Sci.">
        <title>Ant behaviour and brain gene expression of defending hosts depend on the ecological success of the intruding social parasite.</title>
        <authorList>
            <person name="Kaur R."/>
            <person name="Stoldt M."/>
            <person name="Jongepier E."/>
            <person name="Feldmeyer B."/>
            <person name="Menzel F."/>
            <person name="Bornberg-Bauer E."/>
            <person name="Foitzik S."/>
        </authorList>
    </citation>
    <scope>NUCLEOTIDE SEQUENCE [LARGE SCALE GENOMIC DNA]</scope>
    <source>
        <tissue evidence="1">Whole body</tissue>
    </source>
</reference>
<comment type="caution">
    <text evidence="1">The sequence shown here is derived from an EMBL/GenBank/DDBJ whole genome shotgun (WGS) entry which is preliminary data.</text>
</comment>
<keyword evidence="2" id="KW-1185">Reference proteome</keyword>
<evidence type="ECO:0000313" key="2">
    <source>
        <dbReference type="Proteomes" id="UP000310200"/>
    </source>
</evidence>
<sequence>MTFFFVGYSDVCRFCISEESTELSVNCHFNDSAVRLLRISRLTSTSKVLLSQRGVTLYVFSKIRTCALFTLSESLSCPKNPTGTLYL</sequence>
<dbReference type="Proteomes" id="UP000310200">
    <property type="component" value="Unassembled WGS sequence"/>
</dbReference>
<name>A0A4S2L450_9HYME</name>
<protein>
    <submittedName>
        <fullName evidence="1">Uncharacterized protein</fullName>
    </submittedName>
</protein>